<reference evidence="9" key="1">
    <citation type="submission" date="2021-01" db="EMBL/GenBank/DDBJ databases">
        <title>Caligus Genome Assembly.</title>
        <authorList>
            <person name="Gallardo-Escarate C."/>
        </authorList>
    </citation>
    <scope>NUCLEOTIDE SEQUENCE [LARGE SCALE GENOMIC DNA]</scope>
</reference>
<comment type="similarity">
    <text evidence="2">Belongs to the TMEM201 family.</text>
</comment>
<dbReference type="Pfam" id="PF09779">
    <property type="entry name" value="Ima1_N"/>
    <property type="match status" value="1"/>
</dbReference>
<dbReference type="OrthoDB" id="5966927at2759"/>
<dbReference type="GO" id="GO:0031965">
    <property type="term" value="C:nuclear membrane"/>
    <property type="evidence" value="ECO:0007669"/>
    <property type="project" value="TreeGrafter"/>
</dbReference>
<dbReference type="EMBL" id="CP045909">
    <property type="protein sequence ID" value="QQP32348.1"/>
    <property type="molecule type" value="Genomic_DNA"/>
</dbReference>
<gene>
    <name evidence="8" type="ORF">FKW44_024632</name>
</gene>
<evidence type="ECO:0000256" key="2">
    <source>
        <dbReference type="ARBA" id="ARBA00007600"/>
    </source>
</evidence>
<keyword evidence="4" id="KW-1133">Transmembrane helix</keyword>
<keyword evidence="9" id="KW-1185">Reference proteome</keyword>
<sequence length="57" mass="6592">LNQCLKVSQLSAFVPQNENNFEAEVEAYEAHLERVYRLCRRCEATLHQKLGAQDSKI</sequence>
<evidence type="ECO:0000256" key="6">
    <source>
        <dbReference type="ARBA" id="ARBA00023242"/>
    </source>
</evidence>
<proteinExistence type="inferred from homology"/>
<dbReference type="GO" id="GO:0005521">
    <property type="term" value="F:lamin binding"/>
    <property type="evidence" value="ECO:0007669"/>
    <property type="project" value="TreeGrafter"/>
</dbReference>
<keyword evidence="5" id="KW-0472">Membrane</keyword>
<feature type="domain" description="Ima1 N-terminal" evidence="7">
    <location>
        <begin position="2"/>
        <end position="45"/>
    </location>
</feature>
<evidence type="ECO:0000256" key="3">
    <source>
        <dbReference type="ARBA" id="ARBA00022692"/>
    </source>
</evidence>
<protein>
    <submittedName>
        <fullName evidence="8">Transmembrane protein 201</fullName>
    </submittedName>
</protein>
<dbReference type="InterPro" id="IPR040041">
    <property type="entry name" value="TMEM201"/>
</dbReference>
<dbReference type="Proteomes" id="UP000595437">
    <property type="component" value="Chromosome 20"/>
</dbReference>
<accession>A0A7T8GLY5</accession>
<keyword evidence="3 8" id="KW-0812">Transmembrane</keyword>
<dbReference type="AlphaFoldDB" id="A0A7T8GLY5"/>
<evidence type="ECO:0000256" key="5">
    <source>
        <dbReference type="ARBA" id="ARBA00023136"/>
    </source>
</evidence>
<evidence type="ECO:0000256" key="1">
    <source>
        <dbReference type="ARBA" id="ARBA00004473"/>
    </source>
</evidence>
<keyword evidence="6" id="KW-0539">Nucleus</keyword>
<dbReference type="PANTHER" id="PTHR28646:SF1">
    <property type="entry name" value="TRANSMEMBRANE PROTEIN 201"/>
    <property type="match status" value="1"/>
</dbReference>
<dbReference type="InterPro" id="IPR018617">
    <property type="entry name" value="Ima1_N"/>
</dbReference>
<name>A0A7T8GLY5_CALRO</name>
<feature type="non-terminal residue" evidence="8">
    <location>
        <position position="1"/>
    </location>
</feature>
<organism evidence="8 9">
    <name type="scientific">Caligus rogercresseyi</name>
    <name type="common">Sea louse</name>
    <dbReference type="NCBI Taxonomy" id="217165"/>
    <lineage>
        <taxon>Eukaryota</taxon>
        <taxon>Metazoa</taxon>
        <taxon>Ecdysozoa</taxon>
        <taxon>Arthropoda</taxon>
        <taxon>Crustacea</taxon>
        <taxon>Multicrustacea</taxon>
        <taxon>Hexanauplia</taxon>
        <taxon>Copepoda</taxon>
        <taxon>Siphonostomatoida</taxon>
        <taxon>Caligidae</taxon>
        <taxon>Caligus</taxon>
    </lineage>
</organism>
<evidence type="ECO:0000313" key="8">
    <source>
        <dbReference type="EMBL" id="QQP32348.1"/>
    </source>
</evidence>
<dbReference type="PANTHER" id="PTHR28646">
    <property type="entry name" value="TRANSMEMBRANE PROTEIN 201"/>
    <property type="match status" value="1"/>
</dbReference>
<evidence type="ECO:0000259" key="7">
    <source>
        <dbReference type="Pfam" id="PF09779"/>
    </source>
</evidence>
<evidence type="ECO:0000256" key="4">
    <source>
        <dbReference type="ARBA" id="ARBA00022989"/>
    </source>
</evidence>
<comment type="subcellular location">
    <subcellularLocation>
        <location evidence="1">Nucleus inner membrane</location>
        <topology evidence="1">Multi-pass membrane protein</topology>
    </subcellularLocation>
</comment>
<evidence type="ECO:0000313" key="9">
    <source>
        <dbReference type="Proteomes" id="UP000595437"/>
    </source>
</evidence>
<feature type="non-terminal residue" evidence="8">
    <location>
        <position position="57"/>
    </location>
</feature>
<dbReference type="GO" id="GO:0030473">
    <property type="term" value="P:nuclear migration along microtubule"/>
    <property type="evidence" value="ECO:0007669"/>
    <property type="project" value="TreeGrafter"/>
</dbReference>
<dbReference type="GO" id="GO:0051015">
    <property type="term" value="F:actin filament binding"/>
    <property type="evidence" value="ECO:0007669"/>
    <property type="project" value="TreeGrafter"/>
</dbReference>